<feature type="compositionally biased region" description="Polar residues" evidence="1">
    <location>
        <begin position="408"/>
        <end position="418"/>
    </location>
</feature>
<feature type="compositionally biased region" description="Basic and acidic residues" evidence="1">
    <location>
        <begin position="498"/>
        <end position="514"/>
    </location>
</feature>
<evidence type="ECO:0000313" key="2">
    <source>
        <dbReference type="EMBL" id="QDH86382.1"/>
    </source>
</evidence>
<proteinExistence type="predicted"/>
<evidence type="ECO:0000313" key="3">
    <source>
        <dbReference type="Proteomes" id="UP000501446"/>
    </source>
</evidence>
<keyword evidence="2" id="KW-0378">Hydrolase</keyword>
<dbReference type="PANTHER" id="PTHR24023">
    <property type="entry name" value="COLLAGEN ALPHA"/>
    <property type="match status" value="1"/>
</dbReference>
<feature type="compositionally biased region" description="Basic and acidic residues" evidence="1">
    <location>
        <begin position="300"/>
        <end position="316"/>
    </location>
</feature>
<feature type="region of interest" description="Disordered" evidence="1">
    <location>
        <begin position="255"/>
        <end position="900"/>
    </location>
</feature>
<feature type="compositionally biased region" description="Basic and acidic residues" evidence="1">
    <location>
        <begin position="696"/>
        <end position="712"/>
    </location>
</feature>
<protein>
    <submittedName>
        <fullName evidence="2">HNH-endonuclease</fullName>
    </submittedName>
</protein>
<feature type="compositionally biased region" description="Polar residues" evidence="1">
    <location>
        <begin position="342"/>
        <end position="352"/>
    </location>
</feature>
<organism evidence="2 3">
    <name type="scientific">Brevibacterium phage AGM15</name>
    <dbReference type="NCBI Taxonomy" id="2591417"/>
    <lineage>
        <taxon>Viruses</taxon>
        <taxon>Duplodnaviria</taxon>
        <taxon>Heunggongvirae</taxon>
        <taxon>Uroviricota</taxon>
        <taxon>Caudoviricetes</taxon>
        <taxon>Agmunavirus</taxon>
        <taxon>Agmunavirus AGM1</taxon>
    </lineage>
</organism>
<keyword evidence="2" id="KW-0255">Endonuclease</keyword>
<keyword evidence="2" id="KW-0540">Nuclease</keyword>
<feature type="compositionally biased region" description="Polar residues" evidence="1">
    <location>
        <begin position="606"/>
        <end position="616"/>
    </location>
</feature>
<feature type="compositionally biased region" description="Polar residues" evidence="1">
    <location>
        <begin position="672"/>
        <end position="682"/>
    </location>
</feature>
<feature type="compositionally biased region" description="Basic and acidic residues" evidence="1">
    <location>
        <begin position="564"/>
        <end position="580"/>
    </location>
</feature>
<dbReference type="GO" id="GO:0005615">
    <property type="term" value="C:extracellular space"/>
    <property type="evidence" value="ECO:0007669"/>
    <property type="project" value="TreeGrafter"/>
</dbReference>
<dbReference type="EMBL" id="MN023190">
    <property type="protein sequence ID" value="QDH86382.1"/>
    <property type="molecule type" value="Genomic_DNA"/>
</dbReference>
<gene>
    <name evidence="2" type="ORF">AGM15_0050</name>
</gene>
<feature type="compositionally biased region" description="Basic and acidic residues" evidence="1">
    <location>
        <begin position="366"/>
        <end position="382"/>
    </location>
</feature>
<dbReference type="GO" id="GO:0004519">
    <property type="term" value="F:endonuclease activity"/>
    <property type="evidence" value="ECO:0007669"/>
    <property type="project" value="UniProtKB-KW"/>
</dbReference>
<dbReference type="Proteomes" id="UP000501446">
    <property type="component" value="Segment"/>
</dbReference>
<sequence length="900" mass="93579">MAWLRTGDNVANHPIVLAVLEHPQANDNSVNETFGFIMRCALQSAAHFTDYVISYGTALALAGSKSQADRLLELATSAGYITPAETLDGKPVFKLIEDSDFIHIRSKEEIDFERQRDRDRKDQGLTVPVWIRDGDSCRYCRRIVQWNDKKSQRSGTFDHLSPGSAATHDTYVVACRGCNSALSDLTFEERSQYLLLTPTQPHYSREGVQYWKDTKWFKDNNVVVPKPTTASKLKPGDFIPGATKISAFIQDVQKRNRTQADDDTQSPTAPVLSSGPMGSTDDTQSPVDPAEPSSRGPKGMADRTSVHPARDTDYDGPKGTAGSTPVHPASQSPTAPVLSSGPMGSTDDTQSPVDPAEPSSRGPKGMADRTSVHPARDTDYDGPKGTAGSTPVHPASQSPTAPVLSSGPMGSTDDTQSPVDPAEPSSRGPKGMADRTSVHPARDTDCDGPKGTAGSTPVHPASQSPTAPVLSSGPMGSTDDTQSPVDPAEPSSRGPKGMADRTSVHPARDTDCDGPKGTAGSTPVHPASQSPTAPVLSSGPMGSTDDTQSPVDPAEPSSRGPKGMADRTSVHPARDTDYDGPKGTAGSTPVHPASQSPTAPVLSSGPMGSTDDTQSPVDPAEPSSRGPKGMADRTSVHPARDTDCDGPKGTAGSTPVHPASQSPTAPVLSSGPMGSTDDTQSPVDPAEPSSRGPKGMADRTSVHPARDTDCDGPKGTAGSTPVHPASQSPTAPVLSSGPMGSTDDTQSPVDPAEPSSRGPKGMADRTSVHPARDTDCDGPKGTAGSTPVHPASQSHGDGPSDSPDNPSEVDPASPPTPPDNNPVDLAKHRSRNDPGIIPQSAAIEGWNIWDVRDGSGRDGLGLVGSGRVGTGLDGSGARQRPVRPSLPATSSSKRSRRRKR</sequence>
<feature type="compositionally biased region" description="Basic and acidic residues" evidence="1">
    <location>
        <begin position="630"/>
        <end position="646"/>
    </location>
</feature>
<feature type="compositionally biased region" description="Polar residues" evidence="1">
    <location>
        <begin position="276"/>
        <end position="286"/>
    </location>
</feature>
<feature type="compositionally biased region" description="Polar residues" evidence="1">
    <location>
        <begin position="474"/>
        <end position="484"/>
    </location>
</feature>
<feature type="compositionally biased region" description="Polar residues" evidence="1">
    <location>
        <begin position="540"/>
        <end position="550"/>
    </location>
</feature>
<evidence type="ECO:0000256" key="1">
    <source>
        <dbReference type="SAM" id="MobiDB-lite"/>
    </source>
</evidence>
<name>A0A7D0KJB7_9CAUD</name>
<reference evidence="2 3" key="1">
    <citation type="submission" date="2019-06" db="EMBL/GenBank/DDBJ databases">
        <title>DNA tandem repeats contribute to Brevibacterium aurantiacum phages genetic diversity.</title>
        <authorList>
            <person name="de Melo A.G."/>
            <person name="Rousseau G.M."/>
            <person name="Tremblay D.M."/>
            <person name="Labrie S.J."/>
            <person name="Moineau S."/>
        </authorList>
    </citation>
    <scope>NUCLEOTIDE SEQUENCE [LARGE SCALE GENOMIC DNA]</scope>
</reference>
<dbReference type="Gene3D" id="1.10.30.50">
    <property type="match status" value="1"/>
</dbReference>
<dbReference type="PANTHER" id="PTHR24023:SF1082">
    <property type="entry name" value="COLLAGEN TRIPLE HELIX REPEAT"/>
    <property type="match status" value="1"/>
</dbReference>
<feature type="compositionally biased region" description="Gly residues" evidence="1">
    <location>
        <begin position="857"/>
        <end position="874"/>
    </location>
</feature>
<feature type="compositionally biased region" description="Basic and acidic residues" evidence="1">
    <location>
        <begin position="432"/>
        <end position="448"/>
    </location>
</feature>
<dbReference type="GO" id="GO:0031012">
    <property type="term" value="C:extracellular matrix"/>
    <property type="evidence" value="ECO:0007669"/>
    <property type="project" value="TreeGrafter"/>
</dbReference>
<dbReference type="InterPro" id="IPR050149">
    <property type="entry name" value="Collagen_superfamily"/>
</dbReference>
<accession>A0A7D0KJB7</accession>
<feature type="compositionally biased region" description="Basic and acidic residues" evidence="1">
    <location>
        <begin position="762"/>
        <end position="778"/>
    </location>
</feature>
<feature type="compositionally biased region" description="Polar residues" evidence="1">
    <location>
        <begin position="738"/>
        <end position="748"/>
    </location>
</feature>